<reference evidence="3" key="1">
    <citation type="submission" date="2025-08" db="UniProtKB">
        <authorList>
            <consortium name="RefSeq"/>
        </authorList>
    </citation>
    <scope>IDENTIFICATION</scope>
    <source>
        <tissue evidence="3">Spleen</tissue>
    </source>
</reference>
<evidence type="ECO:0000256" key="1">
    <source>
        <dbReference type="SAM" id="MobiDB-lite"/>
    </source>
</evidence>
<organism evidence="2 3">
    <name type="scientific">Phascolarctos cinereus</name>
    <name type="common">Koala</name>
    <dbReference type="NCBI Taxonomy" id="38626"/>
    <lineage>
        <taxon>Eukaryota</taxon>
        <taxon>Metazoa</taxon>
        <taxon>Chordata</taxon>
        <taxon>Craniata</taxon>
        <taxon>Vertebrata</taxon>
        <taxon>Euteleostomi</taxon>
        <taxon>Mammalia</taxon>
        <taxon>Metatheria</taxon>
        <taxon>Diprotodontia</taxon>
        <taxon>Phascolarctidae</taxon>
        <taxon>Phascolarctos</taxon>
    </lineage>
</organism>
<protein>
    <submittedName>
        <fullName evidence="3">Uncharacterized protein LOC110196004</fullName>
    </submittedName>
</protein>
<proteinExistence type="predicted"/>
<gene>
    <name evidence="3" type="primary">LOC110196004</name>
</gene>
<feature type="compositionally biased region" description="Low complexity" evidence="1">
    <location>
        <begin position="96"/>
        <end position="114"/>
    </location>
</feature>
<dbReference type="GeneID" id="110196004"/>
<accession>A0A6P5IRG4</accession>
<feature type="region of interest" description="Disordered" evidence="1">
    <location>
        <begin position="65"/>
        <end position="248"/>
    </location>
</feature>
<dbReference type="Proteomes" id="UP000515140">
    <property type="component" value="Unplaced"/>
</dbReference>
<feature type="compositionally biased region" description="Basic and acidic residues" evidence="1">
    <location>
        <begin position="116"/>
        <end position="126"/>
    </location>
</feature>
<feature type="region of interest" description="Disordered" evidence="1">
    <location>
        <begin position="15"/>
        <end position="53"/>
    </location>
</feature>
<dbReference type="RefSeq" id="XP_020824720.1">
    <property type="nucleotide sequence ID" value="XM_020969061.1"/>
</dbReference>
<feature type="compositionally biased region" description="Pro residues" evidence="1">
    <location>
        <begin position="28"/>
        <end position="44"/>
    </location>
</feature>
<feature type="compositionally biased region" description="Basic and acidic residues" evidence="1">
    <location>
        <begin position="173"/>
        <end position="184"/>
    </location>
</feature>
<evidence type="ECO:0000313" key="2">
    <source>
        <dbReference type="Proteomes" id="UP000515140"/>
    </source>
</evidence>
<keyword evidence="2" id="KW-1185">Reference proteome</keyword>
<evidence type="ECO:0000313" key="3">
    <source>
        <dbReference type="RefSeq" id="XP_020824720.1"/>
    </source>
</evidence>
<name>A0A6P5IRG4_PHACI</name>
<sequence>MPSRWAELRGYFGCPQATWRPAPRRDPPPPVWRPGSPPRAPPRPGLFLPTPNRAPAASVTWAWEYGAGEGPGGRASAGCALPRSAVRPSRWSESLAAAPREPGRAAGEGPAGQRSRQRESPEERRLRGPAAEPSSPHPVLGPPRAAADTREAQPGPPPTRDARSPLARARLGRASEEPTGERARQPTGRGLPLHAAGSLPPRETRSRRVSPRARVTPGAAAGGCGTPPPMRLEPLGAEPQGDGVRGAPHARSCRCACCGAPHPGHARTAPTVVTDGDPGVRSGLMLPGL</sequence>
<dbReference type="KEGG" id="pcw:110196004"/>
<dbReference type="InParanoid" id="A0A6P5IRG4"/>
<dbReference type="AlphaFoldDB" id="A0A6P5IRG4"/>